<evidence type="ECO:0000313" key="2">
    <source>
        <dbReference type="EMBL" id="SHN36890.1"/>
    </source>
</evidence>
<reference evidence="2 3" key="1">
    <citation type="submission" date="2016-11" db="EMBL/GenBank/DDBJ databases">
        <authorList>
            <person name="Jaros S."/>
            <person name="Januszkiewicz K."/>
            <person name="Wedrychowicz H."/>
        </authorList>
    </citation>
    <scope>NUCLEOTIDE SEQUENCE [LARGE SCALE GENOMIC DNA]</scope>
    <source>
        <strain evidence="2 3">CGMCC 4.2025</strain>
    </source>
</reference>
<dbReference type="AlphaFoldDB" id="A0A1M7QY61"/>
<name>A0A1M7QY61_9ACTN</name>
<accession>A0A1M7QY61</accession>
<dbReference type="Proteomes" id="UP000184111">
    <property type="component" value="Unassembled WGS sequence"/>
</dbReference>
<evidence type="ECO:0000256" key="1">
    <source>
        <dbReference type="SAM" id="Phobius"/>
    </source>
</evidence>
<dbReference type="RefSeq" id="WP_073503008.1">
    <property type="nucleotide sequence ID" value="NZ_FRBI01000048.1"/>
</dbReference>
<evidence type="ECO:0000313" key="3">
    <source>
        <dbReference type="Proteomes" id="UP000184111"/>
    </source>
</evidence>
<feature type="transmembrane region" description="Helical" evidence="1">
    <location>
        <begin position="36"/>
        <end position="53"/>
    </location>
</feature>
<keyword evidence="1" id="KW-0472">Membrane</keyword>
<keyword evidence="3" id="KW-1185">Reference proteome</keyword>
<sequence>MRGIRGAGIAVGVYAVAVLVWHFGGRTGHGHPWSQSWLGGLALAAAVGLWALVKRRWRKHRTHGEQS</sequence>
<proteinExistence type="predicted"/>
<feature type="transmembrane region" description="Helical" evidence="1">
    <location>
        <begin position="7"/>
        <end position="24"/>
    </location>
</feature>
<organism evidence="2 3">
    <name type="scientific">Actinacidiphila paucisporea</name>
    <dbReference type="NCBI Taxonomy" id="310782"/>
    <lineage>
        <taxon>Bacteria</taxon>
        <taxon>Bacillati</taxon>
        <taxon>Actinomycetota</taxon>
        <taxon>Actinomycetes</taxon>
        <taxon>Kitasatosporales</taxon>
        <taxon>Streptomycetaceae</taxon>
        <taxon>Actinacidiphila</taxon>
    </lineage>
</organism>
<protein>
    <submittedName>
        <fullName evidence="2">Uncharacterized protein</fullName>
    </submittedName>
</protein>
<dbReference type="EMBL" id="FRBI01000048">
    <property type="protein sequence ID" value="SHN36890.1"/>
    <property type="molecule type" value="Genomic_DNA"/>
</dbReference>
<keyword evidence="1" id="KW-1133">Transmembrane helix</keyword>
<gene>
    <name evidence="2" type="ORF">SAMN05216499_14826</name>
</gene>
<keyword evidence="1" id="KW-0812">Transmembrane</keyword>